<comment type="caution">
    <text evidence="1">The sequence shown here is derived from an EMBL/GenBank/DDBJ whole genome shotgun (WGS) entry which is preliminary data.</text>
</comment>
<dbReference type="EMBL" id="CM037621">
    <property type="protein sequence ID" value="KAH8001674.1"/>
    <property type="molecule type" value="Genomic_DNA"/>
</dbReference>
<keyword evidence="2" id="KW-1185">Reference proteome</keyword>
<protein>
    <submittedName>
        <fullName evidence="1">Uncharacterized protein</fullName>
    </submittedName>
</protein>
<sequence length="140" mass="15183">MVDKISTYVSGKVAQSFVTGKRHTLDSRETFLGFENEVELDDNSSNLDEEVMATVSREASGHLDPPIEDQLAMQAHQHNWEASPGNDSSAPGPSYGLRGNPALSQNILSAQKASRASSPSSLLSTLEQHCHQFSSNLAKR</sequence>
<proteinExistence type="predicted"/>
<evidence type="ECO:0000313" key="2">
    <source>
        <dbReference type="Proteomes" id="UP000827872"/>
    </source>
</evidence>
<organism evidence="1 2">
    <name type="scientific">Sphaerodactylus townsendi</name>
    <dbReference type="NCBI Taxonomy" id="933632"/>
    <lineage>
        <taxon>Eukaryota</taxon>
        <taxon>Metazoa</taxon>
        <taxon>Chordata</taxon>
        <taxon>Craniata</taxon>
        <taxon>Vertebrata</taxon>
        <taxon>Euteleostomi</taxon>
        <taxon>Lepidosauria</taxon>
        <taxon>Squamata</taxon>
        <taxon>Bifurcata</taxon>
        <taxon>Gekkota</taxon>
        <taxon>Sphaerodactylidae</taxon>
        <taxon>Sphaerodactylus</taxon>
    </lineage>
</organism>
<gene>
    <name evidence="1" type="ORF">K3G42_013802</name>
</gene>
<name>A0ACB8FA16_9SAUR</name>
<accession>A0ACB8FA16</accession>
<dbReference type="Proteomes" id="UP000827872">
    <property type="component" value="Linkage Group LG08"/>
</dbReference>
<evidence type="ECO:0000313" key="1">
    <source>
        <dbReference type="EMBL" id="KAH8001674.1"/>
    </source>
</evidence>
<reference evidence="1" key="1">
    <citation type="submission" date="2021-08" db="EMBL/GenBank/DDBJ databases">
        <title>The first chromosome-level gecko genome reveals the dynamic sex chromosomes of Neotropical dwarf geckos (Sphaerodactylidae: Sphaerodactylus).</title>
        <authorList>
            <person name="Pinto B.J."/>
            <person name="Keating S.E."/>
            <person name="Gamble T."/>
        </authorList>
    </citation>
    <scope>NUCLEOTIDE SEQUENCE</scope>
    <source>
        <strain evidence="1">TG3544</strain>
    </source>
</reference>